<dbReference type="AlphaFoldDB" id="A0A6J8E5E3"/>
<gene>
    <name evidence="2" type="ORF">MCOR_47432</name>
</gene>
<organism evidence="2 3">
    <name type="scientific">Mytilus coruscus</name>
    <name type="common">Sea mussel</name>
    <dbReference type="NCBI Taxonomy" id="42192"/>
    <lineage>
        <taxon>Eukaryota</taxon>
        <taxon>Metazoa</taxon>
        <taxon>Spiralia</taxon>
        <taxon>Lophotrochozoa</taxon>
        <taxon>Mollusca</taxon>
        <taxon>Bivalvia</taxon>
        <taxon>Autobranchia</taxon>
        <taxon>Pteriomorphia</taxon>
        <taxon>Mytilida</taxon>
        <taxon>Mytiloidea</taxon>
        <taxon>Mytilidae</taxon>
        <taxon>Mytilinae</taxon>
        <taxon>Mytilus</taxon>
    </lineage>
</organism>
<name>A0A6J8E5E3_MYTCO</name>
<feature type="region of interest" description="Disordered" evidence="1">
    <location>
        <begin position="85"/>
        <end position="110"/>
    </location>
</feature>
<dbReference type="EMBL" id="CACVKT020008352">
    <property type="protein sequence ID" value="CAC5414675.1"/>
    <property type="molecule type" value="Genomic_DNA"/>
</dbReference>
<keyword evidence="3" id="KW-1185">Reference proteome</keyword>
<sequence>MLRSPASTQISIQMKTFPTCTIATPLCRIPSFESILTKATHVTSGKLHLVTVPLPISLTKCQAQQSVPVAAMPVPSQRQLPSIAPAPEISQQYTVQSSDRHDMSVTESAQRSVLKSSKRSLKFSELEKENLPTTKSNEEVEIKTILAIKEEWEKGGYQKYQLIGDNWDKNILPSYRTSDRKTVSLHLFNIYAIVDRVQPVPLVMEENPQSDLPVLDFLPSIEEQFPFGLFDCNENKTPEIIKLMKKLSKQYVPCVNGEIVEPVFFGGQYSLLLKMRPKQETDLLMKNAQNAMANGHTAMERLEGFISKIEDFQRLMNFLEAIHKMTCNTESVAAKCTVYYYRNILNMRNVKGKVCNSYRAYQLLYYAILDAIILNRFLRHLHLEEVDQEINIPQFSDMSNEEKLSCLNEISESILEERVNLGVLPPDQSERLIANRFVNLQGGTNNNISLDEYLEMLNRDTKVTCSGHQTKKSILKHSKEYPHLVNFASHFDNITNLTGKKGFHHLPSYQADVQTIAKDLLQENVLTYKTSRIIKCKERKKKTKTHLTVHL</sequence>
<accession>A0A6J8E5E3</accession>
<protein>
    <submittedName>
        <fullName evidence="2">Uncharacterized protein</fullName>
    </submittedName>
</protein>
<evidence type="ECO:0000313" key="2">
    <source>
        <dbReference type="EMBL" id="CAC5414675.1"/>
    </source>
</evidence>
<dbReference type="Proteomes" id="UP000507470">
    <property type="component" value="Unassembled WGS sequence"/>
</dbReference>
<evidence type="ECO:0000313" key="3">
    <source>
        <dbReference type="Proteomes" id="UP000507470"/>
    </source>
</evidence>
<reference evidence="2 3" key="1">
    <citation type="submission" date="2020-06" db="EMBL/GenBank/DDBJ databases">
        <authorList>
            <person name="Li R."/>
            <person name="Bekaert M."/>
        </authorList>
    </citation>
    <scope>NUCLEOTIDE SEQUENCE [LARGE SCALE GENOMIC DNA]</scope>
    <source>
        <strain evidence="3">wild</strain>
    </source>
</reference>
<evidence type="ECO:0000256" key="1">
    <source>
        <dbReference type="SAM" id="MobiDB-lite"/>
    </source>
</evidence>
<proteinExistence type="predicted"/>